<feature type="chain" id="PRO_5045648070" evidence="2">
    <location>
        <begin position="29"/>
        <end position="77"/>
    </location>
</feature>
<keyword evidence="1" id="KW-1133">Transmembrane helix</keyword>
<reference evidence="3 4" key="1">
    <citation type="submission" date="2023-07" db="EMBL/GenBank/DDBJ databases">
        <title>Sorghum-associated microbial communities from plants grown in Nebraska, USA.</title>
        <authorList>
            <person name="Schachtman D."/>
        </authorList>
    </citation>
    <scope>NUCLEOTIDE SEQUENCE [LARGE SCALE GENOMIC DNA]</scope>
    <source>
        <strain evidence="3 4">BE316</strain>
    </source>
</reference>
<evidence type="ECO:0000256" key="2">
    <source>
        <dbReference type="SAM" id="SignalP"/>
    </source>
</evidence>
<keyword evidence="1" id="KW-0472">Membrane</keyword>
<keyword evidence="4" id="KW-1185">Reference proteome</keyword>
<evidence type="ECO:0000313" key="3">
    <source>
        <dbReference type="EMBL" id="MDR7334721.1"/>
    </source>
</evidence>
<gene>
    <name evidence="3" type="ORF">J2X21_003885</name>
</gene>
<evidence type="ECO:0000313" key="4">
    <source>
        <dbReference type="Proteomes" id="UP001180825"/>
    </source>
</evidence>
<keyword evidence="2" id="KW-0732">Signal</keyword>
<organism evidence="3 4">
    <name type="scientific">Roseateles asaccharophilus</name>
    <dbReference type="NCBI Taxonomy" id="582607"/>
    <lineage>
        <taxon>Bacteria</taxon>
        <taxon>Pseudomonadati</taxon>
        <taxon>Pseudomonadota</taxon>
        <taxon>Betaproteobacteria</taxon>
        <taxon>Burkholderiales</taxon>
        <taxon>Sphaerotilaceae</taxon>
        <taxon>Roseateles</taxon>
    </lineage>
</organism>
<accession>A0ABU2ABZ6</accession>
<feature type="signal peptide" evidence="2">
    <location>
        <begin position="1"/>
        <end position="28"/>
    </location>
</feature>
<protein>
    <submittedName>
        <fullName evidence="3">Uncharacterized protein</fullName>
    </submittedName>
</protein>
<keyword evidence="1" id="KW-0812">Transmembrane</keyword>
<name>A0ABU2ABZ6_9BURK</name>
<comment type="caution">
    <text evidence="3">The sequence shown here is derived from an EMBL/GenBank/DDBJ whole genome shotgun (WGS) entry which is preliminary data.</text>
</comment>
<dbReference type="RefSeq" id="WP_310331345.1">
    <property type="nucleotide sequence ID" value="NZ_JAVDXV010000008.1"/>
</dbReference>
<dbReference type="Proteomes" id="UP001180825">
    <property type="component" value="Unassembled WGS sequence"/>
</dbReference>
<feature type="transmembrane region" description="Helical" evidence="1">
    <location>
        <begin position="38"/>
        <end position="56"/>
    </location>
</feature>
<evidence type="ECO:0000256" key="1">
    <source>
        <dbReference type="SAM" id="Phobius"/>
    </source>
</evidence>
<sequence>MPTSKRPWRTSLSLILLLWLSLTSPAFAYIDPNAGGMLFQLLAPVMAAIVGGWLFLRRWISDWARRAWQRLTGRKPE</sequence>
<proteinExistence type="predicted"/>
<dbReference type="EMBL" id="JAVDXV010000008">
    <property type="protein sequence ID" value="MDR7334721.1"/>
    <property type="molecule type" value="Genomic_DNA"/>
</dbReference>